<keyword evidence="4 6" id="KW-1133">Transmembrane helix</keyword>
<comment type="caution">
    <text evidence="7">The sequence shown here is derived from an EMBL/GenBank/DDBJ whole genome shotgun (WGS) entry which is preliminary data.</text>
</comment>
<name>A0ABW0V8V3_9ACTN</name>
<dbReference type="Proteomes" id="UP001596066">
    <property type="component" value="Unassembled WGS sequence"/>
</dbReference>
<proteinExistence type="predicted"/>
<feature type="transmembrane region" description="Helical" evidence="6">
    <location>
        <begin position="216"/>
        <end position="235"/>
    </location>
</feature>
<dbReference type="CDD" id="cd06579">
    <property type="entry name" value="TM_PBP1_transp_AraH_like"/>
    <property type="match status" value="1"/>
</dbReference>
<feature type="transmembrane region" description="Helical" evidence="6">
    <location>
        <begin position="301"/>
        <end position="319"/>
    </location>
</feature>
<feature type="transmembrane region" description="Helical" evidence="6">
    <location>
        <begin position="99"/>
        <end position="121"/>
    </location>
</feature>
<evidence type="ECO:0000256" key="5">
    <source>
        <dbReference type="ARBA" id="ARBA00023136"/>
    </source>
</evidence>
<feature type="transmembrane region" description="Helical" evidence="6">
    <location>
        <begin position="273"/>
        <end position="295"/>
    </location>
</feature>
<evidence type="ECO:0000313" key="7">
    <source>
        <dbReference type="EMBL" id="MFC5642132.1"/>
    </source>
</evidence>
<comment type="subcellular location">
    <subcellularLocation>
        <location evidence="1">Cell membrane</location>
        <topology evidence="1">Multi-pass membrane protein</topology>
    </subcellularLocation>
</comment>
<feature type="transmembrane region" description="Helical" evidence="6">
    <location>
        <begin position="128"/>
        <end position="151"/>
    </location>
</feature>
<dbReference type="PANTHER" id="PTHR32196:SF19">
    <property type="entry name" value="GALACTOFURANOSE TRANSPORTER PERMEASE PROTEIN YTFT"/>
    <property type="match status" value="1"/>
</dbReference>
<gene>
    <name evidence="7" type="ORF">ACFPZF_12340</name>
</gene>
<reference evidence="8" key="1">
    <citation type="journal article" date="2019" name="Int. J. Syst. Evol. Microbiol.">
        <title>The Global Catalogue of Microorganisms (GCM) 10K type strain sequencing project: providing services to taxonomists for standard genome sequencing and annotation.</title>
        <authorList>
            <consortium name="The Broad Institute Genomics Platform"/>
            <consortium name="The Broad Institute Genome Sequencing Center for Infectious Disease"/>
            <person name="Wu L."/>
            <person name="Ma J."/>
        </authorList>
    </citation>
    <scope>NUCLEOTIDE SEQUENCE [LARGE SCALE GENOMIC DNA]</scope>
    <source>
        <strain evidence="8">CGMCC 4.1622</strain>
    </source>
</reference>
<feature type="transmembrane region" description="Helical" evidence="6">
    <location>
        <begin position="37"/>
        <end position="62"/>
    </location>
</feature>
<evidence type="ECO:0000256" key="4">
    <source>
        <dbReference type="ARBA" id="ARBA00022989"/>
    </source>
</evidence>
<feature type="transmembrane region" description="Helical" evidence="6">
    <location>
        <begin position="69"/>
        <end position="87"/>
    </location>
</feature>
<dbReference type="Pfam" id="PF02653">
    <property type="entry name" value="BPD_transp_2"/>
    <property type="match status" value="1"/>
</dbReference>
<feature type="transmembrane region" description="Helical" evidence="6">
    <location>
        <begin position="247"/>
        <end position="266"/>
    </location>
</feature>
<sequence>MTKHRLFWPAVVLAALLLANLAFTPDFFAIRIKDGHLYGSLIDILHFGAPLVLVALGMTLVIATGGIDLSVGSTVAIAGALACLHISEAADPASPGTVVASVAIALAVALVLGVANGVLVARVGVQPIIATLILMVAGRGVAQLVTGGQIITVTSGPYRLIGGGYWLAVPFAVLLAVVVVLLTALLTRRTALGLLLESVGGNPVASRLVGIRASGLIALVYVFSALCAAVAGLMISSNVSSADGNNAGLWIELDAILAVVVGGTSLTGGRFSLGGTVLGALIIQALSTTIYTIGIPPETTLVFKAFVVITVCLIQSPAFRAKAVRRRSSATRSAQPRPLKTEEAEA</sequence>
<keyword evidence="8" id="KW-1185">Reference proteome</keyword>
<accession>A0ABW0V8V3</accession>
<dbReference type="PANTHER" id="PTHR32196">
    <property type="entry name" value="ABC TRANSPORTER PERMEASE PROTEIN YPHD-RELATED-RELATED"/>
    <property type="match status" value="1"/>
</dbReference>
<dbReference type="InterPro" id="IPR001851">
    <property type="entry name" value="ABC_transp_permease"/>
</dbReference>
<evidence type="ECO:0000313" key="8">
    <source>
        <dbReference type="Proteomes" id="UP001596066"/>
    </source>
</evidence>
<dbReference type="RefSeq" id="WP_346143854.1">
    <property type="nucleotide sequence ID" value="NZ_BAAAUA010000014.1"/>
</dbReference>
<keyword evidence="3 6" id="KW-0812">Transmembrane</keyword>
<evidence type="ECO:0000256" key="3">
    <source>
        <dbReference type="ARBA" id="ARBA00022692"/>
    </source>
</evidence>
<dbReference type="EMBL" id="JBHSOC010000018">
    <property type="protein sequence ID" value="MFC5642132.1"/>
    <property type="molecule type" value="Genomic_DNA"/>
</dbReference>
<protein>
    <submittedName>
        <fullName evidence="7">ABC transporter permease</fullName>
    </submittedName>
</protein>
<keyword evidence="5 6" id="KW-0472">Membrane</keyword>
<organism evidence="7 8">
    <name type="scientific">Kitasatospora cinereorecta</name>
    <dbReference type="NCBI Taxonomy" id="285560"/>
    <lineage>
        <taxon>Bacteria</taxon>
        <taxon>Bacillati</taxon>
        <taxon>Actinomycetota</taxon>
        <taxon>Actinomycetes</taxon>
        <taxon>Kitasatosporales</taxon>
        <taxon>Streptomycetaceae</taxon>
        <taxon>Kitasatospora</taxon>
    </lineage>
</organism>
<feature type="transmembrane region" description="Helical" evidence="6">
    <location>
        <begin position="163"/>
        <end position="186"/>
    </location>
</feature>
<keyword evidence="2" id="KW-1003">Cell membrane</keyword>
<evidence type="ECO:0000256" key="1">
    <source>
        <dbReference type="ARBA" id="ARBA00004651"/>
    </source>
</evidence>
<evidence type="ECO:0000256" key="6">
    <source>
        <dbReference type="SAM" id="Phobius"/>
    </source>
</evidence>
<evidence type="ECO:0000256" key="2">
    <source>
        <dbReference type="ARBA" id="ARBA00022475"/>
    </source>
</evidence>